<dbReference type="InterPro" id="IPR036291">
    <property type="entry name" value="NAD(P)-bd_dom_sf"/>
</dbReference>
<protein>
    <recommendedName>
        <fullName evidence="6">UDP-glucose 4-epimerase</fullName>
        <ecNumber evidence="5">5.1.3.2</ecNumber>
    </recommendedName>
    <alternativeName>
        <fullName evidence="11">Galactowaldenase</fullName>
    </alternativeName>
    <alternativeName>
        <fullName evidence="10">UDP-galactose 4-epimerase</fullName>
    </alternativeName>
</protein>
<organism evidence="13 14">
    <name type="scientific">Acetivibrio straminisolvens JCM 21531</name>
    <dbReference type="NCBI Taxonomy" id="1294263"/>
    <lineage>
        <taxon>Bacteria</taxon>
        <taxon>Bacillati</taxon>
        <taxon>Bacillota</taxon>
        <taxon>Clostridia</taxon>
        <taxon>Eubacteriales</taxon>
        <taxon>Oscillospiraceae</taxon>
        <taxon>Acetivibrio</taxon>
    </lineage>
</organism>
<dbReference type="EMBL" id="BAVR01000025">
    <property type="protein sequence ID" value="GAE88802.1"/>
    <property type="molecule type" value="Genomic_DNA"/>
</dbReference>
<dbReference type="GO" id="GO:0003978">
    <property type="term" value="F:UDP-glucose 4-epimerase activity"/>
    <property type="evidence" value="ECO:0007669"/>
    <property type="project" value="UniProtKB-EC"/>
</dbReference>
<proteinExistence type="inferred from homology"/>
<evidence type="ECO:0000256" key="11">
    <source>
        <dbReference type="ARBA" id="ARBA00033067"/>
    </source>
</evidence>
<keyword evidence="9" id="KW-0413">Isomerase</keyword>
<dbReference type="InterPro" id="IPR001509">
    <property type="entry name" value="Epimerase_deHydtase"/>
</dbReference>
<evidence type="ECO:0000256" key="7">
    <source>
        <dbReference type="ARBA" id="ARBA00023027"/>
    </source>
</evidence>
<feature type="domain" description="NAD-dependent epimerase/dehydratase" evidence="12">
    <location>
        <begin position="4"/>
        <end position="72"/>
    </location>
</feature>
<evidence type="ECO:0000256" key="5">
    <source>
        <dbReference type="ARBA" id="ARBA00013189"/>
    </source>
</evidence>
<evidence type="ECO:0000313" key="13">
    <source>
        <dbReference type="EMBL" id="GAE88802.1"/>
    </source>
</evidence>
<dbReference type="PANTHER" id="PTHR43725">
    <property type="entry name" value="UDP-GLUCOSE 4-EPIMERASE"/>
    <property type="match status" value="1"/>
</dbReference>
<evidence type="ECO:0000256" key="4">
    <source>
        <dbReference type="ARBA" id="ARBA00007637"/>
    </source>
</evidence>
<name>W4V6I1_9FIRM</name>
<evidence type="ECO:0000313" key="14">
    <source>
        <dbReference type="Proteomes" id="UP000019109"/>
    </source>
</evidence>
<evidence type="ECO:0000256" key="8">
    <source>
        <dbReference type="ARBA" id="ARBA00023144"/>
    </source>
</evidence>
<comment type="catalytic activity">
    <reaction evidence="1">
        <text>UDP-alpha-D-glucose = UDP-alpha-D-galactose</text>
        <dbReference type="Rhea" id="RHEA:22168"/>
        <dbReference type="ChEBI" id="CHEBI:58885"/>
        <dbReference type="ChEBI" id="CHEBI:66914"/>
        <dbReference type="EC" id="5.1.3.2"/>
    </reaction>
</comment>
<keyword evidence="8" id="KW-0119">Carbohydrate metabolism</keyword>
<evidence type="ECO:0000256" key="9">
    <source>
        <dbReference type="ARBA" id="ARBA00023235"/>
    </source>
</evidence>
<sequence>MKKALVFGGSIFVGKAIAEKLLEMGYAVYVLNRGNHSNPKGTIHLKADRNSLEEVSNVCKGINFDIVADCSAYTPNQTKIAIQAINHNIKHYIHISSAAVYIDENIYPYTEESKRGTCPVWGDYSTNKYLCEEVLFKEYKENGFPVTILRPFYLYGPETIWIEKLM</sequence>
<evidence type="ECO:0000256" key="1">
    <source>
        <dbReference type="ARBA" id="ARBA00000083"/>
    </source>
</evidence>
<dbReference type="PANTHER" id="PTHR43725:SF47">
    <property type="entry name" value="UDP-GLUCOSE 4-EPIMERASE"/>
    <property type="match status" value="1"/>
</dbReference>
<dbReference type="GO" id="GO:0006012">
    <property type="term" value="P:galactose metabolic process"/>
    <property type="evidence" value="ECO:0007669"/>
    <property type="project" value="UniProtKB-KW"/>
</dbReference>
<reference evidence="13" key="1">
    <citation type="journal article" date="2014" name="Genome Announc.">
        <title>Draft Genome Sequence of Clostridium straminisolvens Strain JCM 21531T, Isolated from a Cellulose-Degrading Bacterial Community.</title>
        <authorList>
            <person name="Yuki M."/>
            <person name="Oshima K."/>
            <person name="Suda W."/>
            <person name="Sakamoto M."/>
            <person name="Kitamura K."/>
            <person name="Iida T."/>
            <person name="Hattori M."/>
            <person name="Ohkuma M."/>
        </authorList>
    </citation>
    <scope>NUCLEOTIDE SEQUENCE [LARGE SCALE GENOMIC DNA]</scope>
    <source>
        <strain evidence="13">JCM 21531</strain>
    </source>
</reference>
<feature type="domain" description="NAD-dependent epimerase/dehydratase" evidence="12">
    <location>
        <begin position="86"/>
        <end position="158"/>
    </location>
</feature>
<dbReference type="Gene3D" id="3.40.50.720">
    <property type="entry name" value="NAD(P)-binding Rossmann-like Domain"/>
    <property type="match status" value="1"/>
</dbReference>
<accession>W4V6I1</accession>
<keyword evidence="7" id="KW-0520">NAD</keyword>
<dbReference type="EC" id="5.1.3.2" evidence="5"/>
<evidence type="ECO:0000256" key="10">
    <source>
        <dbReference type="ARBA" id="ARBA00031367"/>
    </source>
</evidence>
<dbReference type="RefSeq" id="WP_059387191.1">
    <property type="nucleotide sequence ID" value="NZ_BAVR01000025.1"/>
</dbReference>
<dbReference type="SUPFAM" id="SSF51735">
    <property type="entry name" value="NAD(P)-binding Rossmann-fold domains"/>
    <property type="match status" value="1"/>
</dbReference>
<dbReference type="OrthoDB" id="9809586at2"/>
<evidence type="ECO:0000256" key="3">
    <source>
        <dbReference type="ARBA" id="ARBA00004947"/>
    </source>
</evidence>
<gene>
    <name evidence="13" type="ORF">JCM21531_2277</name>
</gene>
<comment type="pathway">
    <text evidence="3">Carbohydrate metabolism; galactose metabolism.</text>
</comment>
<keyword evidence="14" id="KW-1185">Reference proteome</keyword>
<dbReference type="Proteomes" id="UP000019109">
    <property type="component" value="Unassembled WGS sequence"/>
</dbReference>
<evidence type="ECO:0000259" key="12">
    <source>
        <dbReference type="Pfam" id="PF01370"/>
    </source>
</evidence>
<dbReference type="AlphaFoldDB" id="W4V6I1"/>
<comment type="caution">
    <text evidence="13">The sequence shown here is derived from an EMBL/GenBank/DDBJ whole genome shotgun (WGS) entry which is preliminary data.</text>
</comment>
<comment type="cofactor">
    <cofactor evidence="2">
        <name>NAD(+)</name>
        <dbReference type="ChEBI" id="CHEBI:57540"/>
    </cofactor>
</comment>
<comment type="similarity">
    <text evidence="4">Belongs to the NAD(P)-dependent epimerase/dehydratase family.</text>
</comment>
<evidence type="ECO:0000256" key="2">
    <source>
        <dbReference type="ARBA" id="ARBA00001911"/>
    </source>
</evidence>
<dbReference type="STRING" id="1294263.JCM21531_2277"/>
<keyword evidence="8" id="KW-0299">Galactose metabolism</keyword>
<dbReference type="Pfam" id="PF01370">
    <property type="entry name" value="Epimerase"/>
    <property type="match status" value="2"/>
</dbReference>
<dbReference type="GO" id="GO:0005829">
    <property type="term" value="C:cytosol"/>
    <property type="evidence" value="ECO:0007669"/>
    <property type="project" value="TreeGrafter"/>
</dbReference>
<evidence type="ECO:0000256" key="6">
    <source>
        <dbReference type="ARBA" id="ARBA00018569"/>
    </source>
</evidence>